<proteinExistence type="predicted"/>
<accession>A0A0V0QZ26</accession>
<dbReference type="AlphaFoldDB" id="A0A0V0QZ26"/>
<name>A0A0V0QZ26_PSEPJ</name>
<evidence type="ECO:0000313" key="3">
    <source>
        <dbReference type="Proteomes" id="UP000054937"/>
    </source>
</evidence>
<keyword evidence="3" id="KW-1185">Reference proteome</keyword>
<feature type="coiled-coil region" evidence="1">
    <location>
        <begin position="205"/>
        <end position="232"/>
    </location>
</feature>
<sequence>MEKHNKQIQELSKKLKLKEESYEKDVQEVEKRITRKFQILIDELGEKHMQEILKIEEKYEKELQSYKEVKKIFSENNYCYEQLQQLAMQLKKENFVKEGQISELKAQNGVLEEKYQGFRNDNNVYKGVYETQKGLIQIYDSFFCQLSNNRLNKSFDMTYFLREVLMRKQECDKIVKTQFQGLQTEQKLGVSQNLFALQSQQNQSQNQNQGEFEQLKSKLQILENKIFEKDRQFELLQQSLSQSQVKSNMKSHRNNQSQYNFNNINDNQGEEERIKQTLYNFSTFENGELDDNNYDIEDLKMVQINSNRTFASNLGNTITATGNDDKGYLSLNYKNTTNNTNYNYEIEEKVKDGKINKLKGLKEVLGLDLAWDIIILEIKK</sequence>
<protein>
    <submittedName>
        <fullName evidence="2">Uncharacterized protein</fullName>
    </submittedName>
</protein>
<dbReference type="EMBL" id="LDAU01000082">
    <property type="protein sequence ID" value="KRX07486.1"/>
    <property type="molecule type" value="Genomic_DNA"/>
</dbReference>
<organism evidence="2 3">
    <name type="scientific">Pseudocohnilembus persalinus</name>
    <name type="common">Ciliate</name>
    <dbReference type="NCBI Taxonomy" id="266149"/>
    <lineage>
        <taxon>Eukaryota</taxon>
        <taxon>Sar</taxon>
        <taxon>Alveolata</taxon>
        <taxon>Ciliophora</taxon>
        <taxon>Intramacronucleata</taxon>
        <taxon>Oligohymenophorea</taxon>
        <taxon>Scuticociliatia</taxon>
        <taxon>Philasterida</taxon>
        <taxon>Pseudocohnilembidae</taxon>
        <taxon>Pseudocohnilembus</taxon>
    </lineage>
</organism>
<keyword evidence="1" id="KW-0175">Coiled coil</keyword>
<gene>
    <name evidence="2" type="ORF">PPERSA_11035</name>
</gene>
<evidence type="ECO:0000256" key="1">
    <source>
        <dbReference type="SAM" id="Coils"/>
    </source>
</evidence>
<dbReference type="InParanoid" id="A0A0V0QZ26"/>
<comment type="caution">
    <text evidence="2">The sequence shown here is derived from an EMBL/GenBank/DDBJ whole genome shotgun (WGS) entry which is preliminary data.</text>
</comment>
<evidence type="ECO:0000313" key="2">
    <source>
        <dbReference type="EMBL" id="KRX07486.1"/>
    </source>
</evidence>
<reference evidence="2 3" key="1">
    <citation type="journal article" date="2015" name="Sci. Rep.">
        <title>Genome of the facultative scuticociliatosis pathogen Pseudocohnilembus persalinus provides insight into its virulence through horizontal gene transfer.</title>
        <authorList>
            <person name="Xiong J."/>
            <person name="Wang G."/>
            <person name="Cheng J."/>
            <person name="Tian M."/>
            <person name="Pan X."/>
            <person name="Warren A."/>
            <person name="Jiang C."/>
            <person name="Yuan D."/>
            <person name="Miao W."/>
        </authorList>
    </citation>
    <scope>NUCLEOTIDE SEQUENCE [LARGE SCALE GENOMIC DNA]</scope>
    <source>
        <strain evidence="2">36N120E</strain>
    </source>
</reference>
<dbReference type="Proteomes" id="UP000054937">
    <property type="component" value="Unassembled WGS sequence"/>
</dbReference>
<feature type="coiled-coil region" evidence="1">
    <location>
        <begin position="1"/>
        <end position="76"/>
    </location>
</feature>